<evidence type="ECO:0000259" key="4">
    <source>
        <dbReference type="Pfam" id="PF04586"/>
    </source>
</evidence>
<keyword evidence="6" id="KW-1185">Reference proteome</keyword>
<keyword evidence="2 5" id="KW-0645">Protease</keyword>
<dbReference type="STRING" id="682795.AciX8_1837"/>
<sequence>MSKEPNSVEHRYLTQEFRVSDTGAPTISGYAALFGVFSEDIGGWTESIDPHAFDAIMMTNPDVRALWNHNPDHVLGRTLSGTLKLNLDSRGLAYVIDPPNTTLANDLIVSMRRKDVTQSSFGFKVKRDQWTEQPDGSITRRILEFQELLDISPVTYPAYAQTSSQARNMPSTMPAELRSKIITRSADDISNEPICECECTQCLAGACNLCSDDDCIDEVCSCYNQNAQRSLHVSDSEHRRLLMKLALLAHKH</sequence>
<evidence type="ECO:0000313" key="5">
    <source>
        <dbReference type="EMBL" id="AEU36173.1"/>
    </source>
</evidence>
<dbReference type="eggNOG" id="COG3740">
    <property type="taxonomic scope" value="Bacteria"/>
</dbReference>
<organism evidence="5 6">
    <name type="scientific">Granulicella mallensis (strain ATCC BAA-1857 / DSM 23137 / MP5ACTX8)</name>
    <dbReference type="NCBI Taxonomy" id="682795"/>
    <lineage>
        <taxon>Bacteria</taxon>
        <taxon>Pseudomonadati</taxon>
        <taxon>Acidobacteriota</taxon>
        <taxon>Terriglobia</taxon>
        <taxon>Terriglobales</taxon>
        <taxon>Acidobacteriaceae</taxon>
        <taxon>Granulicella</taxon>
    </lineage>
</organism>
<dbReference type="InterPro" id="IPR006433">
    <property type="entry name" value="Prohead_protease"/>
</dbReference>
<evidence type="ECO:0000256" key="1">
    <source>
        <dbReference type="ARBA" id="ARBA00022612"/>
    </source>
</evidence>
<feature type="domain" description="Prohead serine protease" evidence="4">
    <location>
        <begin position="20"/>
        <end position="167"/>
    </location>
</feature>
<proteinExistence type="predicted"/>
<evidence type="ECO:0000313" key="6">
    <source>
        <dbReference type="Proteomes" id="UP000007113"/>
    </source>
</evidence>
<dbReference type="Proteomes" id="UP000007113">
    <property type="component" value="Chromosome"/>
</dbReference>
<name>G8NR95_GRAMM</name>
<reference evidence="5 6" key="1">
    <citation type="submission" date="2011-11" db="EMBL/GenBank/DDBJ databases">
        <title>Complete sequence of Granulicella mallensis MP5ACTX8.</title>
        <authorList>
            <consortium name="US DOE Joint Genome Institute"/>
            <person name="Lucas S."/>
            <person name="Copeland A."/>
            <person name="Lapidus A."/>
            <person name="Cheng J.-F."/>
            <person name="Goodwin L."/>
            <person name="Pitluck S."/>
            <person name="Peters L."/>
            <person name="Lu M."/>
            <person name="Detter J.C."/>
            <person name="Han C."/>
            <person name="Tapia R."/>
            <person name="Land M."/>
            <person name="Hauser L."/>
            <person name="Kyrpides N."/>
            <person name="Ivanova N."/>
            <person name="Mikhailova N."/>
            <person name="Pagani I."/>
            <person name="Rawat S."/>
            <person name="Mannisto M."/>
            <person name="Haggblom M."/>
            <person name="Woyke T."/>
        </authorList>
    </citation>
    <scope>NUCLEOTIDE SEQUENCE [LARGE SCALE GENOMIC DNA]</scope>
    <source>
        <strain evidence="6">ATCC BAA-1857 / DSM 23137 / MP5ACTX8</strain>
    </source>
</reference>
<dbReference type="OrthoDB" id="64791at2"/>
<dbReference type="InterPro" id="IPR054613">
    <property type="entry name" value="Peptidase_S78_dom"/>
</dbReference>
<dbReference type="GO" id="GO:0008233">
    <property type="term" value="F:peptidase activity"/>
    <property type="evidence" value="ECO:0007669"/>
    <property type="project" value="UniProtKB-KW"/>
</dbReference>
<keyword evidence="3" id="KW-0378">Hydrolase</keyword>
<dbReference type="EMBL" id="CP003130">
    <property type="protein sequence ID" value="AEU36173.1"/>
    <property type="molecule type" value="Genomic_DNA"/>
</dbReference>
<protein>
    <submittedName>
        <fullName evidence="5">Phage prohead protease, HK97 family</fullName>
    </submittedName>
</protein>
<dbReference type="Pfam" id="PF04586">
    <property type="entry name" value="Peptidase_S78"/>
    <property type="match status" value="1"/>
</dbReference>
<evidence type="ECO:0000256" key="3">
    <source>
        <dbReference type="ARBA" id="ARBA00022801"/>
    </source>
</evidence>
<evidence type="ECO:0000256" key="2">
    <source>
        <dbReference type="ARBA" id="ARBA00022670"/>
    </source>
</evidence>
<dbReference type="HOGENOM" id="CLU_1110185_0_0_0"/>
<dbReference type="AlphaFoldDB" id="G8NR95"/>
<accession>G8NR95</accession>
<dbReference type="NCBIfam" id="TIGR01543">
    <property type="entry name" value="proheadase_HK97"/>
    <property type="match status" value="1"/>
</dbReference>
<dbReference type="KEGG" id="gma:AciX8_1837"/>
<dbReference type="GO" id="GO:0006508">
    <property type="term" value="P:proteolysis"/>
    <property type="evidence" value="ECO:0007669"/>
    <property type="project" value="UniProtKB-KW"/>
</dbReference>
<dbReference type="RefSeq" id="WP_014265052.1">
    <property type="nucleotide sequence ID" value="NC_016631.1"/>
</dbReference>
<keyword evidence="1" id="KW-1188">Viral release from host cell</keyword>
<gene>
    <name evidence="5" type="ordered locus">AciX8_1837</name>
</gene>